<dbReference type="GO" id="GO:0043093">
    <property type="term" value="P:FtsZ-dependent cytokinesis"/>
    <property type="evidence" value="ECO:0007669"/>
    <property type="project" value="TreeGrafter"/>
</dbReference>
<evidence type="ECO:0000256" key="2">
    <source>
        <dbReference type="ARBA" id="ARBA00010074"/>
    </source>
</evidence>
<keyword evidence="7" id="KW-0717">Septation</keyword>
<dbReference type="GO" id="GO:0000917">
    <property type="term" value="P:division septum assembly"/>
    <property type="evidence" value="ECO:0007669"/>
    <property type="project" value="UniProtKB-KW"/>
</dbReference>
<keyword evidence="15" id="KW-1185">Reference proteome</keyword>
<dbReference type="Gene3D" id="3.30.160.880">
    <property type="entry name" value="Cell division protein ZapA protomer, N-terminal domain"/>
    <property type="match status" value="1"/>
</dbReference>
<comment type="subunit">
    <text evidence="10">Homodimer. Interacts with FtsZ.</text>
</comment>
<organism evidence="12 15">
    <name type="scientific">endosymbiont of Ridgeia piscesae</name>
    <dbReference type="NCBI Taxonomy" id="54398"/>
    <lineage>
        <taxon>Bacteria</taxon>
        <taxon>Pseudomonadati</taxon>
        <taxon>Pseudomonadota</taxon>
        <taxon>Gammaproteobacteria</taxon>
        <taxon>sulfur-oxidizing symbionts</taxon>
    </lineage>
</organism>
<evidence type="ECO:0000256" key="5">
    <source>
        <dbReference type="ARBA" id="ARBA00022618"/>
    </source>
</evidence>
<dbReference type="EMBL" id="LMXI01000571">
    <property type="protein sequence ID" value="KRT57217.1"/>
    <property type="molecule type" value="Genomic_DNA"/>
</dbReference>
<dbReference type="Pfam" id="PF05164">
    <property type="entry name" value="ZapA"/>
    <property type="match status" value="1"/>
</dbReference>
<comment type="function">
    <text evidence="9">Activator of cell division through the inhibition of FtsZ GTPase activity, therefore promoting FtsZ assembly into bundles of protofilaments necessary for the formation of the division Z ring. It is recruited early at mid-cell but it is not essential for cell division.</text>
</comment>
<evidence type="ECO:0000256" key="11">
    <source>
        <dbReference type="ARBA" id="ARBA00033158"/>
    </source>
</evidence>
<evidence type="ECO:0000256" key="10">
    <source>
        <dbReference type="ARBA" id="ARBA00026068"/>
    </source>
</evidence>
<dbReference type="InterPro" id="IPR007838">
    <property type="entry name" value="Cell_div_ZapA-like"/>
</dbReference>
<dbReference type="Proteomes" id="UP000051634">
    <property type="component" value="Unassembled WGS sequence"/>
</dbReference>
<keyword evidence="5 12" id="KW-0132">Cell division</keyword>
<evidence type="ECO:0000256" key="4">
    <source>
        <dbReference type="ARBA" id="ARBA00022490"/>
    </source>
</evidence>
<evidence type="ECO:0000256" key="1">
    <source>
        <dbReference type="ARBA" id="ARBA00004496"/>
    </source>
</evidence>
<sequence>MNDSQRPVKVLILEKEYRVSCSPEEQEELISAARLLDSKMREIRQAGRVIGTERIAVMAGLNIAHELLRAKETKSDAVQVISKRLQNLQTKIEIAINSSNQLEL</sequence>
<dbReference type="EMBL" id="LDXT01000095">
    <property type="protein sequence ID" value="KRT53743.1"/>
    <property type="molecule type" value="Genomic_DNA"/>
</dbReference>
<dbReference type="RefSeq" id="WP_057956624.1">
    <property type="nucleotide sequence ID" value="NZ_KQ556943.1"/>
</dbReference>
<dbReference type="GO" id="GO:0032153">
    <property type="term" value="C:cell division site"/>
    <property type="evidence" value="ECO:0007669"/>
    <property type="project" value="TreeGrafter"/>
</dbReference>
<dbReference type="Proteomes" id="UP000051276">
    <property type="component" value="Unassembled WGS sequence"/>
</dbReference>
<evidence type="ECO:0000313" key="13">
    <source>
        <dbReference type="EMBL" id="KRT57217.1"/>
    </source>
</evidence>
<evidence type="ECO:0000313" key="15">
    <source>
        <dbReference type="Proteomes" id="UP000051634"/>
    </source>
</evidence>
<dbReference type="Gene3D" id="1.20.5.50">
    <property type="match status" value="1"/>
</dbReference>
<dbReference type="STRING" id="54398.Ga0074115_10176"/>
<evidence type="ECO:0000256" key="3">
    <source>
        <dbReference type="ARBA" id="ARBA00015195"/>
    </source>
</evidence>
<accession>A0A0T5YSZ3</accession>
<proteinExistence type="inferred from homology"/>
<dbReference type="GO" id="GO:0030428">
    <property type="term" value="C:cell septum"/>
    <property type="evidence" value="ECO:0007669"/>
    <property type="project" value="TreeGrafter"/>
</dbReference>
<gene>
    <name evidence="12" type="ORF">Ga0074115_10176</name>
    <name evidence="13" type="ORF">Ga0076813_11237</name>
</gene>
<evidence type="ECO:0000313" key="14">
    <source>
        <dbReference type="Proteomes" id="UP000051276"/>
    </source>
</evidence>
<protein>
    <recommendedName>
        <fullName evidence="3">Cell division protein ZapA</fullName>
    </recommendedName>
    <alternativeName>
        <fullName evidence="11">Z ring-associated protein ZapA</fullName>
    </alternativeName>
</protein>
<dbReference type="PANTHER" id="PTHR34981">
    <property type="entry name" value="CELL DIVISION PROTEIN ZAPA"/>
    <property type="match status" value="1"/>
</dbReference>
<evidence type="ECO:0000256" key="6">
    <source>
        <dbReference type="ARBA" id="ARBA00023054"/>
    </source>
</evidence>
<dbReference type="InterPro" id="IPR042233">
    <property type="entry name" value="Cell_div_ZapA_N"/>
</dbReference>
<comment type="similarity">
    <text evidence="2">Belongs to the ZapA family. Type 1 subfamily.</text>
</comment>
<dbReference type="InterPro" id="IPR036192">
    <property type="entry name" value="Cell_div_ZapA-like_sf"/>
</dbReference>
<dbReference type="SUPFAM" id="SSF102829">
    <property type="entry name" value="Cell division protein ZapA-like"/>
    <property type="match status" value="1"/>
</dbReference>
<keyword evidence="8" id="KW-0131">Cell cycle</keyword>
<dbReference type="GO" id="GO:0000921">
    <property type="term" value="P:septin ring assembly"/>
    <property type="evidence" value="ECO:0007669"/>
    <property type="project" value="TreeGrafter"/>
</dbReference>
<comment type="caution">
    <text evidence="12">The sequence shown here is derived from an EMBL/GenBank/DDBJ whole genome shotgun (WGS) entry which is preliminary data.</text>
</comment>
<keyword evidence="6" id="KW-0175">Coiled coil</keyword>
<keyword evidence="4" id="KW-0963">Cytoplasm</keyword>
<dbReference type="PANTHER" id="PTHR34981:SF1">
    <property type="entry name" value="CELL DIVISION PROTEIN ZAPA"/>
    <property type="match status" value="1"/>
</dbReference>
<dbReference type="AlphaFoldDB" id="A0A0T5YSZ3"/>
<dbReference type="GO" id="GO:0005829">
    <property type="term" value="C:cytosol"/>
    <property type="evidence" value="ECO:0007669"/>
    <property type="project" value="TreeGrafter"/>
</dbReference>
<evidence type="ECO:0000256" key="9">
    <source>
        <dbReference type="ARBA" id="ARBA00024910"/>
    </source>
</evidence>
<evidence type="ECO:0000313" key="12">
    <source>
        <dbReference type="EMBL" id="KRT53743.1"/>
    </source>
</evidence>
<name>A0A0T5YSZ3_9GAMM</name>
<evidence type="ECO:0000256" key="7">
    <source>
        <dbReference type="ARBA" id="ARBA00023210"/>
    </source>
</evidence>
<reference evidence="14 15" key="1">
    <citation type="submission" date="2015-11" db="EMBL/GenBank/DDBJ databases">
        <title>The genome of Candidatus Endoriftia persephone in Ridgeia piscesae and population structure of the North Eastern Pacific vestimentiferan symbionts.</title>
        <authorList>
            <person name="Perez M."/>
            <person name="Juniper K.S."/>
        </authorList>
    </citation>
    <scope>NUCLEOTIDE SEQUENCE [LARGE SCALE GENOMIC DNA]</scope>
    <source>
        <strain evidence="13">Ind10</strain>
        <strain evidence="12">Ind11</strain>
    </source>
</reference>
<evidence type="ECO:0000256" key="8">
    <source>
        <dbReference type="ARBA" id="ARBA00023306"/>
    </source>
</evidence>
<comment type="subcellular location">
    <subcellularLocation>
        <location evidence="1">Cytoplasm</location>
    </subcellularLocation>
</comment>
<dbReference type="OrthoDB" id="5772359at2"/>